<evidence type="ECO:0000313" key="2">
    <source>
        <dbReference type="Proteomes" id="UP001152795"/>
    </source>
</evidence>
<organism evidence="1 2">
    <name type="scientific">Paramuricea clavata</name>
    <name type="common">Red gorgonian</name>
    <name type="synonym">Violescent sea-whip</name>
    <dbReference type="NCBI Taxonomy" id="317549"/>
    <lineage>
        <taxon>Eukaryota</taxon>
        <taxon>Metazoa</taxon>
        <taxon>Cnidaria</taxon>
        <taxon>Anthozoa</taxon>
        <taxon>Octocorallia</taxon>
        <taxon>Malacalcyonacea</taxon>
        <taxon>Plexauridae</taxon>
        <taxon>Paramuricea</taxon>
    </lineage>
</organism>
<dbReference type="AlphaFoldDB" id="A0A7D9I8F9"/>
<evidence type="ECO:0000313" key="1">
    <source>
        <dbReference type="EMBL" id="CAB4001726.1"/>
    </source>
</evidence>
<dbReference type="Proteomes" id="UP001152795">
    <property type="component" value="Unassembled WGS sequence"/>
</dbReference>
<dbReference type="EMBL" id="CACRXK020004163">
    <property type="protein sequence ID" value="CAB4001726.1"/>
    <property type="molecule type" value="Genomic_DNA"/>
</dbReference>
<feature type="non-terminal residue" evidence="1">
    <location>
        <position position="314"/>
    </location>
</feature>
<protein>
    <submittedName>
        <fullName evidence="1">Uncharacterized protein</fullName>
    </submittedName>
</protein>
<proteinExistence type="predicted"/>
<name>A0A7D9I8F9_PARCT</name>
<comment type="caution">
    <text evidence="1">The sequence shown here is derived from an EMBL/GenBank/DDBJ whole genome shotgun (WGS) entry which is preliminary data.</text>
</comment>
<feature type="non-terminal residue" evidence="1">
    <location>
        <position position="1"/>
    </location>
</feature>
<accession>A0A7D9I8F9</accession>
<sequence>LALLNNTPVYRLYTSNIPVAQPKEYLKCLVTKTESFLRHAPSYDKLLDNAITKSYKKANANITSNIANEEKITAENLGLANRIDALAPKNSFVTLKDHKPNFQNNPTCRLINPSKSEIGVISKQLLQSINSNILIHTNLNQWKNTNSVISWFKNLPNKSSRSFICFDIVDFYPSITEELLLNALTFASQFNTITDEEKHIIMQAKKSVLFSRNQTWRKKESDSLFDVTMGSFDGAETCELVGLFLLSKLPPEYRNDIGLYRDDGLAAFDKQPRAIENIKKQFSSTYSLFRLITAQTRCFDMEAFQHVEDGAGLL</sequence>
<keyword evidence="2" id="KW-1185">Reference proteome</keyword>
<reference evidence="1" key="1">
    <citation type="submission" date="2020-04" db="EMBL/GenBank/DDBJ databases">
        <authorList>
            <person name="Alioto T."/>
            <person name="Alioto T."/>
            <person name="Gomez Garrido J."/>
        </authorList>
    </citation>
    <scope>NUCLEOTIDE SEQUENCE</scope>
    <source>
        <strain evidence="1">A484AB</strain>
    </source>
</reference>
<dbReference type="OrthoDB" id="5970526at2759"/>
<gene>
    <name evidence="1" type="ORF">PACLA_8A059402</name>
</gene>